<keyword evidence="3" id="KW-1185">Reference proteome</keyword>
<organism evidence="2 3">
    <name type="scientific">Streptomyces zagrosensis</name>
    <dbReference type="NCBI Taxonomy" id="1042984"/>
    <lineage>
        <taxon>Bacteria</taxon>
        <taxon>Bacillati</taxon>
        <taxon>Actinomycetota</taxon>
        <taxon>Actinomycetes</taxon>
        <taxon>Kitasatosporales</taxon>
        <taxon>Streptomycetaceae</taxon>
        <taxon>Streptomyces</taxon>
    </lineage>
</organism>
<accession>A0A7W9V0Y3</accession>
<keyword evidence="1" id="KW-0812">Transmembrane</keyword>
<feature type="transmembrane region" description="Helical" evidence="1">
    <location>
        <begin position="409"/>
        <end position="430"/>
    </location>
</feature>
<feature type="transmembrane region" description="Helical" evidence="1">
    <location>
        <begin position="108"/>
        <end position="125"/>
    </location>
</feature>
<feature type="transmembrane region" description="Helical" evidence="1">
    <location>
        <begin position="201"/>
        <end position="222"/>
    </location>
</feature>
<feature type="transmembrane region" description="Helical" evidence="1">
    <location>
        <begin position="146"/>
        <end position="165"/>
    </location>
</feature>
<name>A0A7W9V0Y3_9ACTN</name>
<sequence length="621" mass="64667">MTANTGKTLGGALFGTAAAVAVAAGSAGAVLVPVRDVALGGLWLLAGWLVLAGVAGWCAELALRRSSASTGASHLRKLRLKSIAILATALVAELTLIAARLARHHEYAMAWASGVVFLMLLVGVSRRISRVSASSSGHTPSDSLPSAVAFALAEACGGWLTARFAVEGPLWAAWALGCAMAVLAAGFWLSESQSRDAGSTYLKVFGSAVLLGAAGVVARSAVRGETSAAWWVGGVAVGGSLLVVVASALRRLGASRSATASPGAQMAGVLVPLSSLAWAIWNGKPWSGPDPGDRLLEAGRLASGGGAVLLMTQYGVLVWMSTVPSADRASRLARVARTPHGNIRAMDDLTQLTVLQRFMNPLRSTALYALHRRTAVATGLAVDDIWPRIELVAPDEVNRRVGRKERGVLVCRITVASAVCTTEVWLLVALTGLGGIPVEQGVAVLPVVGPLAVAALALAQARRSLVEVYEAKADAIDVYRYDLAKRLRLSVPENPSSTDMRHLADELIAAQLRDPYAERRNTEPGAADPTRREELAAAVSGRVNADIRALVLQLIQDERLSPAARAPVAAPLTESQLSLLAQLIALSTAGPVGAHLESHLSGLQQVFVKSGAHFGTSVPRT</sequence>
<feature type="transmembrane region" description="Helical" evidence="1">
    <location>
        <begin position="171"/>
        <end position="189"/>
    </location>
</feature>
<protein>
    <submittedName>
        <fullName evidence="2">FtsH-binding integral membrane protein</fullName>
    </submittedName>
</protein>
<proteinExistence type="predicted"/>
<feature type="transmembrane region" description="Helical" evidence="1">
    <location>
        <begin position="261"/>
        <end position="281"/>
    </location>
</feature>
<keyword evidence="1" id="KW-1133">Transmembrane helix</keyword>
<evidence type="ECO:0000313" key="2">
    <source>
        <dbReference type="EMBL" id="MBB5938625.1"/>
    </source>
</evidence>
<feature type="transmembrane region" description="Helical" evidence="1">
    <location>
        <begin position="83"/>
        <end position="102"/>
    </location>
</feature>
<dbReference type="AlphaFoldDB" id="A0A7W9V0Y3"/>
<feature type="transmembrane region" description="Helical" evidence="1">
    <location>
        <begin position="442"/>
        <end position="459"/>
    </location>
</feature>
<feature type="transmembrane region" description="Helical" evidence="1">
    <location>
        <begin position="40"/>
        <end position="63"/>
    </location>
</feature>
<dbReference type="EMBL" id="JACHJL010000017">
    <property type="protein sequence ID" value="MBB5938625.1"/>
    <property type="molecule type" value="Genomic_DNA"/>
</dbReference>
<feature type="transmembrane region" description="Helical" evidence="1">
    <location>
        <begin position="228"/>
        <end position="249"/>
    </location>
</feature>
<feature type="transmembrane region" description="Helical" evidence="1">
    <location>
        <begin position="301"/>
        <end position="321"/>
    </location>
</feature>
<evidence type="ECO:0000256" key="1">
    <source>
        <dbReference type="SAM" id="Phobius"/>
    </source>
</evidence>
<dbReference type="RefSeq" id="WP_184576515.1">
    <property type="nucleotide sequence ID" value="NZ_JACHJL010000017.1"/>
</dbReference>
<comment type="caution">
    <text evidence="2">The sequence shown here is derived from an EMBL/GenBank/DDBJ whole genome shotgun (WGS) entry which is preliminary data.</text>
</comment>
<evidence type="ECO:0000313" key="3">
    <source>
        <dbReference type="Proteomes" id="UP000588098"/>
    </source>
</evidence>
<dbReference type="Proteomes" id="UP000588098">
    <property type="component" value="Unassembled WGS sequence"/>
</dbReference>
<gene>
    <name evidence="2" type="ORF">FHS42_005714</name>
</gene>
<feature type="transmembrane region" description="Helical" evidence="1">
    <location>
        <begin position="12"/>
        <end position="34"/>
    </location>
</feature>
<keyword evidence="1" id="KW-0472">Membrane</keyword>
<reference evidence="2 3" key="1">
    <citation type="submission" date="2020-08" db="EMBL/GenBank/DDBJ databases">
        <title>Genomic Encyclopedia of Type Strains, Phase III (KMG-III): the genomes of soil and plant-associated and newly described type strains.</title>
        <authorList>
            <person name="Whitman W."/>
        </authorList>
    </citation>
    <scope>NUCLEOTIDE SEQUENCE [LARGE SCALE GENOMIC DNA]</scope>
    <source>
        <strain evidence="2 3">CECT 8305</strain>
    </source>
</reference>